<dbReference type="EMBL" id="JBEDUW010000005">
    <property type="protein sequence ID" value="KAK9930007.1"/>
    <property type="molecule type" value="Genomic_DNA"/>
</dbReference>
<protein>
    <submittedName>
        <fullName evidence="6">Uncharacterized protein</fullName>
    </submittedName>
</protein>
<dbReference type="PANTHER" id="PTHR12428:SF65">
    <property type="entry name" value="CYTOCHROME C OXIDASE ASSEMBLY PROTEIN COX18, MITOCHONDRIAL"/>
    <property type="match status" value="1"/>
</dbReference>
<evidence type="ECO:0000256" key="4">
    <source>
        <dbReference type="ARBA" id="ARBA00022989"/>
    </source>
</evidence>
<gene>
    <name evidence="6" type="ORF">M0R45_027067</name>
</gene>
<evidence type="ECO:0000256" key="1">
    <source>
        <dbReference type="ARBA" id="ARBA00004141"/>
    </source>
</evidence>
<dbReference type="InterPro" id="IPR001708">
    <property type="entry name" value="YidC/ALB3/OXA1/COX18"/>
</dbReference>
<name>A0AAW1WZ99_RUBAR</name>
<keyword evidence="5" id="KW-0472">Membrane</keyword>
<reference evidence="6 7" key="1">
    <citation type="journal article" date="2023" name="G3 (Bethesda)">
        <title>A chromosome-length genome assembly and annotation of blackberry (Rubus argutus, cv. 'Hillquist').</title>
        <authorList>
            <person name="Bruna T."/>
            <person name="Aryal R."/>
            <person name="Dudchenko O."/>
            <person name="Sargent D.J."/>
            <person name="Mead D."/>
            <person name="Buti M."/>
            <person name="Cavallini A."/>
            <person name="Hytonen T."/>
            <person name="Andres J."/>
            <person name="Pham M."/>
            <person name="Weisz D."/>
            <person name="Mascagni F."/>
            <person name="Usai G."/>
            <person name="Natali L."/>
            <person name="Bassil N."/>
            <person name="Fernandez G.E."/>
            <person name="Lomsadze A."/>
            <person name="Armour M."/>
            <person name="Olukolu B."/>
            <person name="Poorten T."/>
            <person name="Britton C."/>
            <person name="Davik J."/>
            <person name="Ashrafi H."/>
            <person name="Aiden E.L."/>
            <person name="Borodovsky M."/>
            <person name="Worthington M."/>
        </authorList>
    </citation>
    <scope>NUCLEOTIDE SEQUENCE [LARGE SCALE GENOMIC DNA]</scope>
    <source>
        <strain evidence="6">PI 553951</strain>
    </source>
</reference>
<sequence>MLQYSIPTFLDLVAEASLLHEREGSLDVTRSHLHLLIILNHHLRTDAAFVSPPPTSSIISALSQSQPPGASIPPPRLLVNPKLLSPLNRSSSASFFAPTHTLTHSPCLDRLGADSATQSGVLNVGGSGGPIEELISMLDWFHQLTGLPWWLLIASSTLAMRIALLPIIIVERKELKRIGEVLPKLPPPPWSPSFSERSYIDQLSLFQKKRREIGCPSFVWNVKFLKKVWIIILRSIREMSLGNHPGFDCGGTLWFQNLTELPRDVLGSIFPLMIAGLYFTHIQICFKTSSGRKVLFGLLSEEQLKSQLSTLLTLPIFLIGYCDPQGSLVYWVTNSLLNIVQELALNYPCVRAKLGLPDKNNSKGTGILSLASPMESKKTCAQVLSPRDMSNLSIKLLSEGHKERALHLLK</sequence>
<keyword evidence="3" id="KW-0812">Transmembrane</keyword>
<keyword evidence="4" id="KW-1133">Transmembrane helix</keyword>
<dbReference type="GO" id="GO:0032979">
    <property type="term" value="P:protein insertion into mitochondrial inner membrane from matrix"/>
    <property type="evidence" value="ECO:0007669"/>
    <property type="project" value="TreeGrafter"/>
</dbReference>
<dbReference type="GO" id="GO:0032977">
    <property type="term" value="F:membrane insertase activity"/>
    <property type="evidence" value="ECO:0007669"/>
    <property type="project" value="InterPro"/>
</dbReference>
<evidence type="ECO:0000313" key="6">
    <source>
        <dbReference type="EMBL" id="KAK9930007.1"/>
    </source>
</evidence>
<organism evidence="6 7">
    <name type="scientific">Rubus argutus</name>
    <name type="common">Southern blackberry</name>
    <dbReference type="NCBI Taxonomy" id="59490"/>
    <lineage>
        <taxon>Eukaryota</taxon>
        <taxon>Viridiplantae</taxon>
        <taxon>Streptophyta</taxon>
        <taxon>Embryophyta</taxon>
        <taxon>Tracheophyta</taxon>
        <taxon>Spermatophyta</taxon>
        <taxon>Magnoliopsida</taxon>
        <taxon>eudicotyledons</taxon>
        <taxon>Gunneridae</taxon>
        <taxon>Pentapetalae</taxon>
        <taxon>rosids</taxon>
        <taxon>fabids</taxon>
        <taxon>Rosales</taxon>
        <taxon>Rosaceae</taxon>
        <taxon>Rosoideae</taxon>
        <taxon>Rosoideae incertae sedis</taxon>
        <taxon>Rubus</taxon>
    </lineage>
</organism>
<proteinExistence type="inferred from homology"/>
<accession>A0AAW1WZ99</accession>
<evidence type="ECO:0000313" key="7">
    <source>
        <dbReference type="Proteomes" id="UP001457282"/>
    </source>
</evidence>
<dbReference type="PANTHER" id="PTHR12428">
    <property type="entry name" value="OXA1"/>
    <property type="match status" value="1"/>
</dbReference>
<evidence type="ECO:0000256" key="3">
    <source>
        <dbReference type="ARBA" id="ARBA00022692"/>
    </source>
</evidence>
<evidence type="ECO:0000256" key="5">
    <source>
        <dbReference type="ARBA" id="ARBA00023136"/>
    </source>
</evidence>
<comment type="similarity">
    <text evidence="2">Belongs to the OXA1/ALB3/YidC (TC 2.A.9.2) family.</text>
</comment>
<comment type="subcellular location">
    <subcellularLocation>
        <location evidence="1">Membrane</location>
        <topology evidence="1">Multi-pass membrane protein</topology>
    </subcellularLocation>
</comment>
<dbReference type="AlphaFoldDB" id="A0AAW1WZ99"/>
<keyword evidence="7" id="KW-1185">Reference proteome</keyword>
<dbReference type="Proteomes" id="UP001457282">
    <property type="component" value="Unassembled WGS sequence"/>
</dbReference>
<comment type="caution">
    <text evidence="6">The sequence shown here is derived from an EMBL/GenBank/DDBJ whole genome shotgun (WGS) entry which is preliminary data.</text>
</comment>
<evidence type="ECO:0000256" key="2">
    <source>
        <dbReference type="ARBA" id="ARBA00010583"/>
    </source>
</evidence>
<dbReference type="GO" id="GO:0005743">
    <property type="term" value="C:mitochondrial inner membrane"/>
    <property type="evidence" value="ECO:0007669"/>
    <property type="project" value="TreeGrafter"/>
</dbReference>